<dbReference type="GO" id="GO:0032993">
    <property type="term" value="C:protein-DNA complex"/>
    <property type="evidence" value="ECO:0007669"/>
    <property type="project" value="TreeGrafter"/>
</dbReference>
<evidence type="ECO:0000256" key="1">
    <source>
        <dbReference type="ARBA" id="ARBA00003502"/>
    </source>
</evidence>
<comment type="similarity">
    <text evidence="2">Belongs to the LysR transcriptional regulatory family.</text>
</comment>
<dbReference type="CDD" id="cd08451">
    <property type="entry name" value="PBP2_BudR"/>
    <property type="match status" value="1"/>
</dbReference>
<keyword evidence="4" id="KW-0238">DNA-binding</keyword>
<evidence type="ECO:0000313" key="8">
    <source>
        <dbReference type="Proteomes" id="UP000181962"/>
    </source>
</evidence>
<gene>
    <name evidence="7" type="ORF">BKD09_37390</name>
</gene>
<dbReference type="PANTHER" id="PTHR30346">
    <property type="entry name" value="TRANSCRIPTIONAL DUAL REGULATOR HCAR-RELATED"/>
    <property type="match status" value="1"/>
</dbReference>
<dbReference type="FunFam" id="1.10.10.10:FF:000001">
    <property type="entry name" value="LysR family transcriptional regulator"/>
    <property type="match status" value="1"/>
</dbReference>
<dbReference type="InterPro" id="IPR037410">
    <property type="entry name" value="BudR_PBP2"/>
</dbReference>
<proteinExistence type="inferred from homology"/>
<feature type="domain" description="HTH lysR-type" evidence="6">
    <location>
        <begin position="1"/>
        <end position="58"/>
    </location>
</feature>
<evidence type="ECO:0000256" key="2">
    <source>
        <dbReference type="ARBA" id="ARBA00009437"/>
    </source>
</evidence>
<name>A0A1L3FL36_BRAJP</name>
<keyword evidence="3" id="KW-0805">Transcription regulation</keyword>
<dbReference type="RefSeq" id="WP_063984879.1">
    <property type="nucleotide sequence ID" value="NZ_CP017637.1"/>
</dbReference>
<dbReference type="OrthoDB" id="9795022at2"/>
<dbReference type="PROSITE" id="PS50931">
    <property type="entry name" value="HTH_LYSR"/>
    <property type="match status" value="1"/>
</dbReference>
<dbReference type="Proteomes" id="UP000181962">
    <property type="component" value="Chromosome"/>
</dbReference>
<evidence type="ECO:0000259" key="6">
    <source>
        <dbReference type="PROSITE" id="PS50931"/>
    </source>
</evidence>
<dbReference type="PANTHER" id="PTHR30346:SF30">
    <property type="entry name" value="SMALL NEUTRAL PROTEASE REGULATORY PROTEIN"/>
    <property type="match status" value="1"/>
</dbReference>
<dbReference type="AlphaFoldDB" id="A0A1L3FL36"/>
<evidence type="ECO:0000256" key="4">
    <source>
        <dbReference type="ARBA" id="ARBA00023125"/>
    </source>
</evidence>
<dbReference type="EMBL" id="CP017637">
    <property type="protein sequence ID" value="APG14043.1"/>
    <property type="molecule type" value="Genomic_DNA"/>
</dbReference>
<dbReference type="PRINTS" id="PR00039">
    <property type="entry name" value="HTHLYSR"/>
</dbReference>
<keyword evidence="5" id="KW-0804">Transcription</keyword>
<accession>A0A1L3FL36</accession>
<dbReference type="Gene3D" id="1.10.10.10">
    <property type="entry name" value="Winged helix-like DNA-binding domain superfamily/Winged helix DNA-binding domain"/>
    <property type="match status" value="1"/>
</dbReference>
<dbReference type="Pfam" id="PF03466">
    <property type="entry name" value="LysR_substrate"/>
    <property type="match status" value="1"/>
</dbReference>
<dbReference type="GO" id="GO:0003677">
    <property type="term" value="F:DNA binding"/>
    <property type="evidence" value="ECO:0007669"/>
    <property type="project" value="UniProtKB-KW"/>
</dbReference>
<dbReference type="Gene3D" id="3.40.190.10">
    <property type="entry name" value="Periplasmic binding protein-like II"/>
    <property type="match status" value="2"/>
</dbReference>
<sequence length="289" mass="31529">MELRHIRYFLAVAEEKNFTRAAARVGIGQPPLSQQIKDLEAEVGAALFHRIPQGAELTEAGRAFLENVRVIPMQAERSIRAAQRAARGQIGSLRVGFTNSAPFNPVVTSTIRSFRRAYPDVDLTLEEASTSRLLAGLREGELDAVFLRPDEGEDDLQFRRLSSEPMLVVLPASHPVAKSTEIDLIRLKGDPLILTPRGSAWVDTVIAACRRAGFEPTLGQSAPQISSVVSLVAAELGFSLVPASMRQLHVTGVTYREVKGDAPIVRLALAFRRGETSKIVRNFIAQAVA</sequence>
<dbReference type="SUPFAM" id="SSF53850">
    <property type="entry name" value="Periplasmic binding protein-like II"/>
    <property type="match status" value="1"/>
</dbReference>
<dbReference type="SUPFAM" id="SSF46785">
    <property type="entry name" value="Winged helix' DNA-binding domain"/>
    <property type="match status" value="1"/>
</dbReference>
<dbReference type="InterPro" id="IPR000847">
    <property type="entry name" value="LysR_HTH_N"/>
</dbReference>
<evidence type="ECO:0000256" key="3">
    <source>
        <dbReference type="ARBA" id="ARBA00023015"/>
    </source>
</evidence>
<reference evidence="7 8" key="1">
    <citation type="submission" date="2016-11" db="EMBL/GenBank/DDBJ databases">
        <title>Complete Genome Sequence of Bradyrhizobium sp. strain J5, an isolated from soybean nodule in Hokkaido.</title>
        <authorList>
            <person name="Kanehara K."/>
        </authorList>
    </citation>
    <scope>NUCLEOTIDE SEQUENCE [LARGE SCALE GENOMIC DNA]</scope>
    <source>
        <strain evidence="7 8">J5</strain>
    </source>
</reference>
<organism evidence="7 8">
    <name type="scientific">Bradyrhizobium japonicum</name>
    <dbReference type="NCBI Taxonomy" id="375"/>
    <lineage>
        <taxon>Bacteria</taxon>
        <taxon>Pseudomonadati</taxon>
        <taxon>Pseudomonadota</taxon>
        <taxon>Alphaproteobacteria</taxon>
        <taxon>Hyphomicrobiales</taxon>
        <taxon>Nitrobacteraceae</taxon>
        <taxon>Bradyrhizobium</taxon>
    </lineage>
</organism>
<evidence type="ECO:0000313" key="7">
    <source>
        <dbReference type="EMBL" id="APG14043.1"/>
    </source>
</evidence>
<evidence type="ECO:0000256" key="5">
    <source>
        <dbReference type="ARBA" id="ARBA00023163"/>
    </source>
</evidence>
<dbReference type="GO" id="GO:0003700">
    <property type="term" value="F:DNA-binding transcription factor activity"/>
    <property type="evidence" value="ECO:0007669"/>
    <property type="project" value="InterPro"/>
</dbReference>
<protein>
    <submittedName>
        <fullName evidence="7">LysR family transcriptional regulator</fullName>
    </submittedName>
</protein>
<dbReference type="InterPro" id="IPR036388">
    <property type="entry name" value="WH-like_DNA-bd_sf"/>
</dbReference>
<dbReference type="Pfam" id="PF00126">
    <property type="entry name" value="HTH_1"/>
    <property type="match status" value="1"/>
</dbReference>
<dbReference type="InterPro" id="IPR036390">
    <property type="entry name" value="WH_DNA-bd_sf"/>
</dbReference>
<comment type="function">
    <text evidence="1">NodD regulates the expression of the nodABCFE genes which encode other nodulation proteins. NodD is also a negative regulator of its own expression. Binds flavonoids as inducers.</text>
</comment>
<dbReference type="InterPro" id="IPR005119">
    <property type="entry name" value="LysR_subst-bd"/>
</dbReference>